<feature type="transmembrane region" description="Helical" evidence="6">
    <location>
        <begin position="452"/>
        <end position="474"/>
    </location>
</feature>
<evidence type="ECO:0000313" key="8">
    <source>
        <dbReference type="Proteomes" id="UP001257060"/>
    </source>
</evidence>
<accession>A0ABU2GHD6</accession>
<evidence type="ECO:0000256" key="2">
    <source>
        <dbReference type="ARBA" id="ARBA00022475"/>
    </source>
</evidence>
<feature type="transmembrane region" description="Helical" evidence="6">
    <location>
        <begin position="91"/>
        <end position="112"/>
    </location>
</feature>
<dbReference type="InterPro" id="IPR050833">
    <property type="entry name" value="Poly_Biosynth_Transport"/>
</dbReference>
<dbReference type="Pfam" id="PF01943">
    <property type="entry name" value="Polysacc_synt"/>
    <property type="match status" value="1"/>
</dbReference>
<feature type="transmembrane region" description="Helical" evidence="6">
    <location>
        <begin position="160"/>
        <end position="179"/>
    </location>
</feature>
<keyword evidence="5 6" id="KW-0472">Membrane</keyword>
<comment type="subcellular location">
    <subcellularLocation>
        <location evidence="1">Cell membrane</location>
        <topology evidence="1">Multi-pass membrane protein</topology>
    </subcellularLocation>
</comment>
<evidence type="ECO:0000256" key="3">
    <source>
        <dbReference type="ARBA" id="ARBA00022692"/>
    </source>
</evidence>
<feature type="transmembrane region" description="Helical" evidence="6">
    <location>
        <begin position="273"/>
        <end position="291"/>
    </location>
</feature>
<feature type="transmembrane region" description="Helical" evidence="6">
    <location>
        <begin position="185"/>
        <end position="208"/>
    </location>
</feature>
<comment type="caution">
    <text evidence="7">The sequence shown here is derived from an EMBL/GenBank/DDBJ whole genome shotgun (WGS) entry which is preliminary data.</text>
</comment>
<feature type="transmembrane region" description="Helical" evidence="6">
    <location>
        <begin position="124"/>
        <end position="148"/>
    </location>
</feature>
<feature type="transmembrane region" description="Helical" evidence="6">
    <location>
        <begin position="312"/>
        <end position="331"/>
    </location>
</feature>
<evidence type="ECO:0000313" key="7">
    <source>
        <dbReference type="EMBL" id="MDS0300240.1"/>
    </source>
</evidence>
<dbReference type="InterPro" id="IPR002797">
    <property type="entry name" value="Polysacc_synth"/>
</dbReference>
<keyword evidence="3 6" id="KW-0812">Transmembrane</keyword>
<feature type="transmembrane region" description="Helical" evidence="6">
    <location>
        <begin position="397"/>
        <end position="420"/>
    </location>
</feature>
<dbReference type="CDD" id="cd13128">
    <property type="entry name" value="MATE_Wzx_like"/>
    <property type="match status" value="1"/>
</dbReference>
<feature type="transmembrane region" description="Helical" evidence="6">
    <location>
        <begin position="343"/>
        <end position="361"/>
    </location>
</feature>
<dbReference type="RefSeq" id="WP_310925135.1">
    <property type="nucleotide sequence ID" value="NZ_JAMQOP010000003.1"/>
</dbReference>
<dbReference type="PANTHER" id="PTHR30250:SF27">
    <property type="entry name" value="POLYSACCHARIDE BIOSYNTHESIS PROTEIN"/>
    <property type="match status" value="1"/>
</dbReference>
<proteinExistence type="predicted"/>
<name>A0ABU2GHD6_9EURY</name>
<evidence type="ECO:0000256" key="1">
    <source>
        <dbReference type="ARBA" id="ARBA00004651"/>
    </source>
</evidence>
<evidence type="ECO:0000256" key="4">
    <source>
        <dbReference type="ARBA" id="ARBA00022989"/>
    </source>
</evidence>
<keyword evidence="8" id="KW-1185">Reference proteome</keyword>
<protein>
    <submittedName>
        <fullName evidence="7">Flippase</fullName>
    </submittedName>
</protein>
<reference evidence="7 8" key="1">
    <citation type="submission" date="2022-06" db="EMBL/GenBank/DDBJ databases">
        <title>Halogeometricum sp. a new haloarchaeum isolate from saline soil.</title>
        <authorList>
            <person name="Strakova D."/>
            <person name="Galisteo C."/>
            <person name="Sanchez-Porro C."/>
            <person name="Ventosa A."/>
        </authorList>
    </citation>
    <scope>NUCLEOTIDE SEQUENCE [LARGE SCALE GENOMIC DNA]</scope>
    <source>
        <strain evidence="7 8">S1BR25-6</strain>
    </source>
</reference>
<feature type="transmembrane region" description="Helical" evidence="6">
    <location>
        <begin position="229"/>
        <end position="253"/>
    </location>
</feature>
<dbReference type="PANTHER" id="PTHR30250">
    <property type="entry name" value="PST FAMILY PREDICTED COLANIC ACID TRANSPORTER"/>
    <property type="match status" value="1"/>
</dbReference>
<evidence type="ECO:0000256" key="6">
    <source>
        <dbReference type="SAM" id="Phobius"/>
    </source>
</evidence>
<dbReference type="Proteomes" id="UP001257060">
    <property type="component" value="Unassembled WGS sequence"/>
</dbReference>
<keyword evidence="4 6" id="KW-1133">Transmembrane helix</keyword>
<evidence type="ECO:0000256" key="5">
    <source>
        <dbReference type="ARBA" id="ARBA00023136"/>
    </source>
</evidence>
<feature type="transmembrane region" description="Helical" evidence="6">
    <location>
        <begin position="373"/>
        <end position="391"/>
    </location>
</feature>
<feature type="transmembrane region" description="Helical" evidence="6">
    <location>
        <begin position="12"/>
        <end position="37"/>
    </location>
</feature>
<keyword evidence="2" id="KW-1003">Cell membrane</keyword>
<gene>
    <name evidence="7" type="ORF">NDI76_15950</name>
</gene>
<dbReference type="EMBL" id="JAMQOP010000003">
    <property type="protein sequence ID" value="MDS0300240.1"/>
    <property type="molecule type" value="Genomic_DNA"/>
</dbReference>
<sequence>MSGIQDSLSKLFRSAGIVFLSTISTQILALSAEIFIVRSLSPEEYGTIAVAYTTALIAGRLSLFGIPEGITRFISDTSAYREKTSITKQGFVMITPIAIITSSLFLIFPSQIGNLLNNNEVNDYLVFFSVYAFLFPISRIIISVLRARGETFHAVLSKDLFPRVGGLIFFFTILFLGVAEIGAVAYWVSLPLISFVIGLYFLSAALNLGEVAKASVEWSTIRSIWSFSWPLALSSSLIVVFSNIDVMMIEYFLTSESTGHYRSVQPLRQVTEFVLSSFIFLYLPLATEYFSQGENEKLIQLYKSTTKWATELTLPLILVFSVFSADLVRIFFGPEYLPASDALSVLVAGLFFNVLVGPNGATAKAINRPRVDMVSAAVGFVVNILLNLLLIPRSGILGAAIATVIGYVTYNMMEVFLIYVQIGKLPFSINQIKPIPLTVGCAVLVERSVGEIGIISIFLIGVLISAIHVVSIILTKSVDKNDTIVINSVEERIGRELPIVHDLIND</sequence>
<organism evidence="7 8">
    <name type="scientific">Halogeometricum salsisoli</name>
    <dbReference type="NCBI Taxonomy" id="2950536"/>
    <lineage>
        <taxon>Archaea</taxon>
        <taxon>Methanobacteriati</taxon>
        <taxon>Methanobacteriota</taxon>
        <taxon>Stenosarchaea group</taxon>
        <taxon>Halobacteria</taxon>
        <taxon>Halobacteriales</taxon>
        <taxon>Haloferacaceae</taxon>
        <taxon>Halogeometricum</taxon>
    </lineage>
</organism>